<gene>
    <name evidence="2" type="ORF">ACFP4F_12665</name>
</gene>
<dbReference type="InterPro" id="IPR007061">
    <property type="entry name" value="MST-like"/>
</dbReference>
<dbReference type="SUPFAM" id="SSF109854">
    <property type="entry name" value="DinB/YfiT-like putative metalloenzymes"/>
    <property type="match status" value="1"/>
</dbReference>
<organism evidence="2 3">
    <name type="scientific">Streptomyces ochraceiscleroticus</name>
    <dbReference type="NCBI Taxonomy" id="47761"/>
    <lineage>
        <taxon>Bacteria</taxon>
        <taxon>Bacillati</taxon>
        <taxon>Actinomycetota</taxon>
        <taxon>Actinomycetes</taxon>
        <taxon>Kitasatosporales</taxon>
        <taxon>Streptomycetaceae</taxon>
        <taxon>Streptomyces</taxon>
    </lineage>
</organism>
<dbReference type="Pfam" id="PF04978">
    <property type="entry name" value="MST"/>
    <property type="match status" value="1"/>
</dbReference>
<dbReference type="Gene3D" id="1.20.120.450">
    <property type="entry name" value="dinb family like domain"/>
    <property type="match status" value="1"/>
</dbReference>
<proteinExistence type="predicted"/>
<keyword evidence="3" id="KW-1185">Reference proteome</keyword>
<dbReference type="Proteomes" id="UP001596139">
    <property type="component" value="Unassembled WGS sequence"/>
</dbReference>
<protein>
    <submittedName>
        <fullName evidence="2">DinB family protein</fullName>
    </submittedName>
</protein>
<feature type="region of interest" description="Disordered" evidence="1">
    <location>
        <begin position="82"/>
        <end position="103"/>
    </location>
</feature>
<sequence length="181" mass="19211">MTETTPTAPDAVPAPLLVRTGGEREVLEAFLDFHRSTLRGKVRGLADDTARRRLVPSETTLAGLVKHLTLVERSWFPDLLTGAESPAGDTGDAAAAGGHDGGWQVGPEESLDGLLAAYDAACARSRAVAAPFPLDHVVPHPQIGEISLRWVYVHVIEETARHVGHADILREQTDGATGVTA</sequence>
<evidence type="ECO:0000256" key="1">
    <source>
        <dbReference type="SAM" id="MobiDB-lite"/>
    </source>
</evidence>
<feature type="compositionally biased region" description="Low complexity" evidence="1">
    <location>
        <begin position="87"/>
        <end position="97"/>
    </location>
</feature>
<evidence type="ECO:0000313" key="2">
    <source>
        <dbReference type="EMBL" id="MFC6063400.1"/>
    </source>
</evidence>
<evidence type="ECO:0000313" key="3">
    <source>
        <dbReference type="Proteomes" id="UP001596139"/>
    </source>
</evidence>
<name>A0ABW1MI89_9ACTN</name>
<dbReference type="EMBL" id="JBHSPX010000004">
    <property type="protein sequence ID" value="MFC6063400.1"/>
    <property type="molecule type" value="Genomic_DNA"/>
</dbReference>
<reference evidence="3" key="1">
    <citation type="journal article" date="2019" name="Int. J. Syst. Evol. Microbiol.">
        <title>The Global Catalogue of Microorganisms (GCM) 10K type strain sequencing project: providing services to taxonomists for standard genome sequencing and annotation.</title>
        <authorList>
            <consortium name="The Broad Institute Genomics Platform"/>
            <consortium name="The Broad Institute Genome Sequencing Center for Infectious Disease"/>
            <person name="Wu L."/>
            <person name="Ma J."/>
        </authorList>
    </citation>
    <scope>NUCLEOTIDE SEQUENCE [LARGE SCALE GENOMIC DNA]</scope>
    <source>
        <strain evidence="3">CGMCC 1.15180</strain>
    </source>
</reference>
<dbReference type="InterPro" id="IPR034660">
    <property type="entry name" value="DinB/YfiT-like"/>
</dbReference>
<accession>A0ABW1MI89</accession>
<comment type="caution">
    <text evidence="2">The sequence shown here is derived from an EMBL/GenBank/DDBJ whole genome shotgun (WGS) entry which is preliminary data.</text>
</comment>
<dbReference type="RefSeq" id="WP_051862151.1">
    <property type="nucleotide sequence ID" value="NZ_JBHSPX010000004.1"/>
</dbReference>